<feature type="domain" description="NAD(P)-binding" evidence="1">
    <location>
        <begin position="40"/>
        <end position="134"/>
    </location>
</feature>
<name>A0A5P8FNS4_9MICO</name>
<dbReference type="KEGG" id="jme:EEW87_010225"/>
<dbReference type="EMBL" id="CP044548">
    <property type="protein sequence ID" value="QFQ30584.2"/>
    <property type="molecule type" value="Genomic_DNA"/>
</dbReference>
<evidence type="ECO:0000313" key="3">
    <source>
        <dbReference type="Proteomes" id="UP000271708"/>
    </source>
</evidence>
<dbReference type="Pfam" id="PF13460">
    <property type="entry name" value="NAD_binding_10"/>
    <property type="match status" value="1"/>
</dbReference>
<sequence>MLTGMRVVVTGGLGALGSQVVHHLEQDGHEAVVASRRTGVDLEAGTGLDPLLTGAEAVVHTADTTSPRRWRSMTVGGTRAVLDAARRAGTPHVVTISIVGCERVPYPYYRAKRTADELVLASGLPATVVRATQFHPFAAQIGRALRLGPLALGVRGMRVQPVELSWVGRRMAQLATGEAPDGPRPGPDLAGPDVLDLGEIERLLAAHDGRRPPRLLALPPLGATMRAFGPQGGILAGPGAEVGGTPFATWLAARPR</sequence>
<dbReference type="PANTHER" id="PTHR12126:SF11">
    <property type="entry name" value="NADH DEHYDROGENASE [UBIQUINONE] 1 ALPHA SUBCOMPLEX SUBUNIT 9, MITOCHONDRIAL"/>
    <property type="match status" value="1"/>
</dbReference>
<dbReference type="InterPro" id="IPR051207">
    <property type="entry name" value="ComplexI_NDUFA9_subunit"/>
</dbReference>
<organism evidence="2 3">
    <name type="scientific">Janibacter melonis</name>
    <dbReference type="NCBI Taxonomy" id="262209"/>
    <lineage>
        <taxon>Bacteria</taxon>
        <taxon>Bacillati</taxon>
        <taxon>Actinomycetota</taxon>
        <taxon>Actinomycetes</taxon>
        <taxon>Micrococcales</taxon>
        <taxon>Intrasporangiaceae</taxon>
        <taxon>Janibacter</taxon>
    </lineage>
</organism>
<gene>
    <name evidence="2" type="ORF">EEW87_010225</name>
</gene>
<dbReference type="Proteomes" id="UP000271708">
    <property type="component" value="Chromosome"/>
</dbReference>
<proteinExistence type="predicted"/>
<dbReference type="InterPro" id="IPR036291">
    <property type="entry name" value="NAD(P)-bd_dom_sf"/>
</dbReference>
<dbReference type="GO" id="GO:0044877">
    <property type="term" value="F:protein-containing complex binding"/>
    <property type="evidence" value="ECO:0007669"/>
    <property type="project" value="TreeGrafter"/>
</dbReference>
<evidence type="ECO:0000259" key="1">
    <source>
        <dbReference type="Pfam" id="PF13460"/>
    </source>
</evidence>
<dbReference type="PANTHER" id="PTHR12126">
    <property type="entry name" value="NADH-UBIQUINONE OXIDOREDUCTASE 39 KDA SUBUNIT-RELATED"/>
    <property type="match status" value="1"/>
</dbReference>
<dbReference type="InterPro" id="IPR016040">
    <property type="entry name" value="NAD(P)-bd_dom"/>
</dbReference>
<protein>
    <submittedName>
        <fullName evidence="2">NAD(P)H-binding protein</fullName>
    </submittedName>
</protein>
<accession>A0A5P8FNS4</accession>
<evidence type="ECO:0000313" key="2">
    <source>
        <dbReference type="EMBL" id="QFQ30584.2"/>
    </source>
</evidence>
<reference evidence="2 3" key="1">
    <citation type="submission" date="2019-09" db="EMBL/GenBank/DDBJ databases">
        <title>Complete Genome Sequence of Janibacter melonis M714 with both human health impact and industrial applications.</title>
        <authorList>
            <person name="Jin M."/>
            <person name="Zhao Q.R."/>
        </authorList>
    </citation>
    <scope>NUCLEOTIDE SEQUENCE [LARGE SCALE GENOMIC DNA]</scope>
    <source>
        <strain evidence="2 3">M714</strain>
    </source>
</reference>
<dbReference type="AlphaFoldDB" id="A0A5P8FNS4"/>
<dbReference type="Gene3D" id="3.40.50.720">
    <property type="entry name" value="NAD(P)-binding Rossmann-like Domain"/>
    <property type="match status" value="1"/>
</dbReference>
<dbReference type="SUPFAM" id="SSF51735">
    <property type="entry name" value="NAD(P)-binding Rossmann-fold domains"/>
    <property type="match status" value="1"/>
</dbReference>